<feature type="binding site" evidence="25 26">
    <location>
        <position position="687"/>
    </location>
    <ligand>
        <name>ATP</name>
        <dbReference type="ChEBI" id="CHEBI:30616"/>
    </ligand>
</feature>
<dbReference type="GO" id="GO:0043066">
    <property type="term" value="P:negative regulation of apoptotic process"/>
    <property type="evidence" value="ECO:0007669"/>
    <property type="project" value="TreeGrafter"/>
</dbReference>
<evidence type="ECO:0000256" key="8">
    <source>
        <dbReference type="ARBA" id="ARBA00022729"/>
    </source>
</evidence>
<dbReference type="Pfam" id="PF07714">
    <property type="entry name" value="PK_Tyr_Ser-Thr"/>
    <property type="match status" value="1"/>
</dbReference>
<dbReference type="Pfam" id="PF01030">
    <property type="entry name" value="Recep_L_domain"/>
    <property type="match status" value="2"/>
</dbReference>
<evidence type="ECO:0000259" key="29">
    <source>
        <dbReference type="PROSITE" id="PS50011"/>
    </source>
</evidence>
<feature type="transmembrane region" description="Helical" evidence="28">
    <location>
        <begin position="587"/>
        <end position="610"/>
    </location>
</feature>
<dbReference type="InterPro" id="IPR009030">
    <property type="entry name" value="Growth_fac_rcpt_cys_sf"/>
</dbReference>
<evidence type="ECO:0000256" key="19">
    <source>
        <dbReference type="ARBA" id="ARBA00023170"/>
    </source>
</evidence>
<dbReference type="GO" id="GO:0009966">
    <property type="term" value="P:regulation of signal transduction"/>
    <property type="evidence" value="ECO:0007669"/>
    <property type="project" value="UniProtKB-ARBA"/>
</dbReference>
<dbReference type="GO" id="GO:0023056">
    <property type="term" value="P:positive regulation of signaling"/>
    <property type="evidence" value="ECO:0007669"/>
    <property type="project" value="UniProtKB-ARBA"/>
</dbReference>
<dbReference type="GO" id="GO:0022008">
    <property type="term" value="P:neurogenesis"/>
    <property type="evidence" value="ECO:0007669"/>
    <property type="project" value="TreeGrafter"/>
</dbReference>
<name>A0A674PFG4_TAKRU</name>
<comment type="similarity">
    <text evidence="23">Belongs to the protein kinase superfamily. Tyr protein kinase family. EGF receptor subfamily.</text>
</comment>
<dbReference type="InterPro" id="IPR011009">
    <property type="entry name" value="Kinase-like_dom_sf"/>
</dbReference>
<dbReference type="InterPro" id="IPR006211">
    <property type="entry name" value="Furin-like_Cys-rich_dom"/>
</dbReference>
<dbReference type="Gene3D" id="1.10.510.10">
    <property type="entry name" value="Transferase(Phosphotransferase) domain 1"/>
    <property type="match status" value="1"/>
</dbReference>
<accession>A0A674PFG4</accession>
<keyword evidence="14 23" id="KW-0472">Membrane</keyword>
<dbReference type="PRINTS" id="PR00109">
    <property type="entry name" value="TYRKINASE"/>
</dbReference>
<dbReference type="GO" id="GO:0043235">
    <property type="term" value="C:receptor complex"/>
    <property type="evidence" value="ECO:0007669"/>
    <property type="project" value="TreeGrafter"/>
</dbReference>
<evidence type="ECO:0000313" key="30">
    <source>
        <dbReference type="Ensembl" id="ENSTRUP00000084472.1"/>
    </source>
</evidence>
<reference evidence="30 31" key="1">
    <citation type="journal article" date="2011" name="Genome Biol. Evol.">
        <title>Integration of the genetic map and genome assembly of fugu facilitates insights into distinct features of genome evolution in teleosts and mammals.</title>
        <authorList>
            <person name="Kai W."/>
            <person name="Kikuchi K."/>
            <person name="Tohari S."/>
            <person name="Chew A.K."/>
            <person name="Tay A."/>
            <person name="Fujiwara A."/>
            <person name="Hosoya S."/>
            <person name="Suetake H."/>
            <person name="Naruse K."/>
            <person name="Brenner S."/>
            <person name="Suzuki Y."/>
            <person name="Venkatesh B."/>
        </authorList>
    </citation>
    <scope>NUCLEOTIDE SEQUENCE [LARGE SCALE GENOMIC DNA]</scope>
</reference>
<gene>
    <name evidence="30" type="primary">LOC101073748</name>
</gene>
<keyword evidence="9 23" id="KW-0547">Nucleotide-binding</keyword>
<dbReference type="PROSITE" id="PS00107">
    <property type="entry name" value="PROTEIN_KINASE_ATP"/>
    <property type="match status" value="1"/>
</dbReference>
<dbReference type="PANTHER" id="PTHR24416">
    <property type="entry name" value="TYROSINE-PROTEIN KINASE RECEPTOR"/>
    <property type="match status" value="1"/>
</dbReference>
<dbReference type="InterPro" id="IPR032778">
    <property type="entry name" value="GF_recep_IV"/>
</dbReference>
<keyword evidence="5" id="KW-0597">Phosphoprotein</keyword>
<evidence type="ECO:0000256" key="10">
    <source>
        <dbReference type="ARBA" id="ARBA00022777"/>
    </source>
</evidence>
<keyword evidence="15 23" id="KW-0829">Tyrosine-protein kinase</keyword>
<keyword evidence="13" id="KW-0805">Transcription regulation</keyword>
<dbReference type="GO" id="GO:0005634">
    <property type="term" value="C:nucleus"/>
    <property type="evidence" value="ECO:0007669"/>
    <property type="project" value="UniProtKB-SubCell"/>
</dbReference>
<dbReference type="Pfam" id="PF00757">
    <property type="entry name" value="Furin-like"/>
    <property type="match status" value="1"/>
</dbReference>
<organism evidence="30 31">
    <name type="scientific">Takifugu rubripes</name>
    <name type="common">Japanese pufferfish</name>
    <name type="synonym">Fugu rubripes</name>
    <dbReference type="NCBI Taxonomy" id="31033"/>
    <lineage>
        <taxon>Eukaryota</taxon>
        <taxon>Metazoa</taxon>
        <taxon>Chordata</taxon>
        <taxon>Craniata</taxon>
        <taxon>Vertebrata</taxon>
        <taxon>Euteleostomi</taxon>
        <taxon>Actinopterygii</taxon>
        <taxon>Neopterygii</taxon>
        <taxon>Teleostei</taxon>
        <taxon>Neoteleostei</taxon>
        <taxon>Acanthomorphata</taxon>
        <taxon>Eupercaria</taxon>
        <taxon>Tetraodontiformes</taxon>
        <taxon>Tetradontoidea</taxon>
        <taxon>Tetraodontidae</taxon>
        <taxon>Takifugu</taxon>
    </lineage>
</organism>
<evidence type="ECO:0000256" key="3">
    <source>
        <dbReference type="ARBA" id="ARBA00011902"/>
    </source>
</evidence>
<dbReference type="CDD" id="cd00064">
    <property type="entry name" value="FU"/>
    <property type="match status" value="3"/>
</dbReference>
<dbReference type="Gene3D" id="6.10.250.2930">
    <property type="match status" value="1"/>
</dbReference>
<dbReference type="Ensembl" id="ENSTRUT00000060365.1">
    <property type="protein sequence ID" value="ENSTRUP00000084472.1"/>
    <property type="gene ID" value="ENSTRUG00000017446.3"/>
</dbReference>
<comment type="subcellular location">
    <subcellularLocation>
        <location evidence="2">Cell membrane</location>
        <topology evidence="2">Single-pass type I membrane protein</topology>
    </subcellularLocation>
    <subcellularLocation>
        <location evidence="1">Nucleus</location>
    </subcellularLocation>
</comment>
<dbReference type="SMART" id="SM00219">
    <property type="entry name" value="TyrKc"/>
    <property type="match status" value="1"/>
</dbReference>
<keyword evidence="12 28" id="KW-1133">Transmembrane helix</keyword>
<dbReference type="SUPFAM" id="SSF57184">
    <property type="entry name" value="Growth factor receptor domain"/>
    <property type="match status" value="2"/>
</dbReference>
<dbReference type="InterPro" id="IPR017441">
    <property type="entry name" value="Protein_kinase_ATP_BS"/>
</dbReference>
<dbReference type="GO" id="GO:0050679">
    <property type="term" value="P:positive regulation of epithelial cell proliferation"/>
    <property type="evidence" value="ECO:0007669"/>
    <property type="project" value="TreeGrafter"/>
</dbReference>
<dbReference type="FunFam" id="3.80.20.20:FF:000013">
    <property type="entry name" value="Erb-b2 receptor tyrosine kinase 3a"/>
    <property type="match status" value="1"/>
</dbReference>
<keyword evidence="18" id="KW-0804">Transcription</keyword>
<evidence type="ECO:0000256" key="9">
    <source>
        <dbReference type="ARBA" id="ARBA00022741"/>
    </source>
</evidence>
<feature type="domain" description="Protein kinase" evidence="29">
    <location>
        <begin position="654"/>
        <end position="921"/>
    </location>
</feature>
<dbReference type="InterPro" id="IPR050122">
    <property type="entry name" value="RTK"/>
</dbReference>
<dbReference type="GeneTree" id="ENSGT00940000155450"/>
<dbReference type="InterPro" id="IPR049328">
    <property type="entry name" value="TM_ErbB1"/>
</dbReference>
<dbReference type="Proteomes" id="UP000005226">
    <property type="component" value="Chromosome 10"/>
</dbReference>
<proteinExistence type="inferred from homology"/>
<evidence type="ECO:0000256" key="13">
    <source>
        <dbReference type="ARBA" id="ARBA00023015"/>
    </source>
</evidence>
<evidence type="ECO:0000256" key="26">
    <source>
        <dbReference type="PROSITE-ProRule" id="PRU10141"/>
    </source>
</evidence>
<evidence type="ECO:0000256" key="6">
    <source>
        <dbReference type="ARBA" id="ARBA00022679"/>
    </source>
</evidence>
<dbReference type="SUPFAM" id="SSF56112">
    <property type="entry name" value="Protein kinase-like (PK-like)"/>
    <property type="match status" value="1"/>
</dbReference>
<feature type="compositionally biased region" description="Polar residues" evidence="27">
    <location>
        <begin position="1105"/>
        <end position="1118"/>
    </location>
</feature>
<keyword evidence="17" id="KW-0010">Activator</keyword>
<keyword evidence="16" id="KW-1015">Disulfide bond</keyword>
<evidence type="ECO:0000256" key="12">
    <source>
        <dbReference type="ARBA" id="ARBA00022989"/>
    </source>
</evidence>
<evidence type="ECO:0000256" key="23">
    <source>
        <dbReference type="PIRNR" id="PIRNR000619"/>
    </source>
</evidence>
<dbReference type="InterPro" id="IPR036941">
    <property type="entry name" value="Rcpt_L-dom_sf"/>
</dbReference>
<dbReference type="EC" id="2.7.10.1" evidence="3 23"/>
<evidence type="ECO:0000256" key="5">
    <source>
        <dbReference type="ARBA" id="ARBA00022553"/>
    </source>
</evidence>
<keyword evidence="4" id="KW-1003">Cell membrane</keyword>
<dbReference type="InterPro" id="IPR044912">
    <property type="entry name" value="Egfr_JX_dom"/>
</dbReference>
<dbReference type="GO" id="GO:0048408">
    <property type="term" value="F:epidermal growth factor binding"/>
    <property type="evidence" value="ECO:0007669"/>
    <property type="project" value="TreeGrafter"/>
</dbReference>
<dbReference type="InterPro" id="IPR008266">
    <property type="entry name" value="Tyr_kinase_AS"/>
</dbReference>
<keyword evidence="20" id="KW-0325">Glycoprotein</keyword>
<dbReference type="AlphaFoldDB" id="A0A674PFG4"/>
<keyword evidence="19 23" id="KW-0675">Receptor</keyword>
<dbReference type="FunFam" id="2.10.220.10:FF:000001">
    <property type="entry name" value="Receptor protein-tyrosine kinase"/>
    <property type="match status" value="1"/>
</dbReference>
<dbReference type="InterPro" id="IPR001245">
    <property type="entry name" value="Ser-Thr/Tyr_kinase_cat_dom"/>
</dbReference>
<evidence type="ECO:0000256" key="17">
    <source>
        <dbReference type="ARBA" id="ARBA00023159"/>
    </source>
</evidence>
<dbReference type="SMART" id="SM00261">
    <property type="entry name" value="FU"/>
    <property type="match status" value="3"/>
</dbReference>
<feature type="active site" description="Proton acceptor" evidence="24">
    <location>
        <position position="779"/>
    </location>
</feature>
<evidence type="ECO:0000256" key="24">
    <source>
        <dbReference type="PIRSR" id="PIRSR000619-1"/>
    </source>
</evidence>
<dbReference type="InterPro" id="IPR006212">
    <property type="entry name" value="Furin_repeat"/>
</dbReference>
<evidence type="ECO:0000313" key="31">
    <source>
        <dbReference type="Proteomes" id="UP000005226"/>
    </source>
</evidence>
<dbReference type="Gene3D" id="3.30.200.20">
    <property type="entry name" value="Phosphorylase Kinase, domain 1"/>
    <property type="match status" value="1"/>
</dbReference>
<feature type="binding site" evidence="25">
    <location>
        <begin position="660"/>
        <end position="668"/>
    </location>
    <ligand>
        <name>ATP</name>
        <dbReference type="ChEBI" id="CHEBI:30616"/>
    </ligand>
</feature>
<evidence type="ECO:0000256" key="21">
    <source>
        <dbReference type="ARBA" id="ARBA00023242"/>
    </source>
</evidence>
<feature type="compositionally biased region" description="Polar residues" evidence="27">
    <location>
        <begin position="1064"/>
        <end position="1085"/>
    </location>
</feature>
<evidence type="ECO:0000256" key="7">
    <source>
        <dbReference type="ARBA" id="ARBA00022692"/>
    </source>
</evidence>
<dbReference type="PIRSF" id="PIRSF000619">
    <property type="entry name" value="TyrPK_EGF-R"/>
    <property type="match status" value="1"/>
</dbReference>
<dbReference type="GO" id="GO:0010647">
    <property type="term" value="P:positive regulation of cell communication"/>
    <property type="evidence" value="ECO:0007669"/>
    <property type="project" value="UniProtKB-ARBA"/>
</dbReference>
<evidence type="ECO:0000256" key="11">
    <source>
        <dbReference type="ARBA" id="ARBA00022840"/>
    </source>
</evidence>
<evidence type="ECO:0000256" key="15">
    <source>
        <dbReference type="ARBA" id="ARBA00023137"/>
    </source>
</evidence>
<dbReference type="Gene3D" id="3.80.20.20">
    <property type="entry name" value="Receptor L-domain"/>
    <property type="match status" value="2"/>
</dbReference>
<evidence type="ECO:0000256" key="22">
    <source>
        <dbReference type="ARBA" id="ARBA00051243"/>
    </source>
</evidence>
<evidence type="ECO:0000256" key="4">
    <source>
        <dbReference type="ARBA" id="ARBA00022475"/>
    </source>
</evidence>
<sequence>MSNQLTLLGTRENHYDNMQRMFSNCSVVLENLEVTYTLEHHSLSFLQSIEEVGGYVLIAMNDATIIPLVNLRLIRGQSLYDGEFSLLVMSNYNRNLTSATRNYSSGLRQLQLSSLSEILRGGVKITHNPLLCNIETIQWWDIVDNTSDPRMSPVPSQPSAVSGVSSVTKLGCAEQCSRRCRGPKPSDCCNLHCAAGCTGPGANQCLACREFNDDGSCKNSCPPQIFYDSKTHQMVANPEAKFAFGAICVQACPRMDLLYRIFKPHSHPLQTRNQTWCLCLFSCDGIGVGRLTNTIAVNASNVELFRNCTKINGDVYFIGTSFTGDPHYKIPPMDPAKLEYFRTVKEITGFLLIQSWPQNLSSLSVFENLHTIRGRTTRHSLVVVRTKHLRWLGLRSLKEVSAGKVMLKDNLQLCYTQPFQWKRLFRSGQQNFTISNNRPPELCGEGLVTCDPECTALGCWGPGPDMCVSCRHFIRRGHCVTSCNVLYGEPREAELNGSCAECHPECQRQTGVPTCHGPGPDQCSQCAHVQDGPHCVAHCPQGMLGEGDVVIWKYPDSRGQCQPCHQNCTLGCCVFYRLSPSSVTHSALAVCVVGGLIIVVVVSLAVVVLLRRKQITRRRTLRHLLQERELVEPLTPSGEAPNQALLRIMKETEFKKIQVLGTGAFGTVYKGLWMPEGENVRVSVAIKVLREATSSKANKEILDEAYVMASIDHPHVCRLLGICLTSSIQLVTQLMPFGCLLDYVRLHRDRVGARRLLNWCVQIAKGMSYLEGRHLVHRDLAARNVLVKSPSHVKITDFGLAKLLTANETAYHADGGKVPIKWMALESILESTYTHQSDVWSFGVTVWELTTFGLKPYDGIPAGEISSVLERGERLPHPPICTMDLYMIMVKCWMIDPSSRPTFGKLTAEFSMMAQDPSRFLIIQGDLPSPADHRFYSHLLSSEDMEDVIDAEEYLQPHKEFCHPGRSSCSHTVAAAALLAREITPTPLNLVLSSLPFFRTIQETGSVCATSLVPLRSSLRGNCWFFLTDYMNDNMNGPSSAASGVLNPKYEDLGHVGLNASASSSESFFQGPNRPEYQNTAQSSPPLVGPENRNNPDHEAGFLPQATTVSTGNTRTSNGNRFFPAAENREYLGLGCHPLGQQC</sequence>
<dbReference type="FunFam" id="2.10.220.10:FF:000002">
    <property type="entry name" value="Receptor protein-tyrosine kinase"/>
    <property type="match status" value="1"/>
</dbReference>
<dbReference type="GO" id="GO:0005006">
    <property type="term" value="F:epidermal growth factor receptor activity"/>
    <property type="evidence" value="ECO:0007669"/>
    <property type="project" value="TreeGrafter"/>
</dbReference>
<comment type="catalytic activity">
    <reaction evidence="22">
        <text>L-tyrosyl-[protein] + ATP = O-phospho-L-tyrosyl-[protein] + ADP + H(+)</text>
        <dbReference type="Rhea" id="RHEA:10596"/>
        <dbReference type="Rhea" id="RHEA-COMP:10136"/>
        <dbReference type="Rhea" id="RHEA-COMP:20101"/>
        <dbReference type="ChEBI" id="CHEBI:15378"/>
        <dbReference type="ChEBI" id="CHEBI:30616"/>
        <dbReference type="ChEBI" id="CHEBI:46858"/>
        <dbReference type="ChEBI" id="CHEBI:61978"/>
        <dbReference type="ChEBI" id="CHEBI:456216"/>
        <dbReference type="EC" id="2.7.10.1"/>
    </reaction>
</comment>
<evidence type="ECO:0000256" key="18">
    <source>
        <dbReference type="ARBA" id="ARBA00023163"/>
    </source>
</evidence>
<dbReference type="PROSITE" id="PS00109">
    <property type="entry name" value="PROTEIN_KINASE_TYR"/>
    <property type="match status" value="1"/>
</dbReference>
<dbReference type="FunFam" id="3.30.200.20:FF:000276">
    <property type="entry name" value="Receptor tyrosine-protein kinase erbB-3"/>
    <property type="match status" value="1"/>
</dbReference>
<evidence type="ECO:0000256" key="14">
    <source>
        <dbReference type="ARBA" id="ARBA00023136"/>
    </source>
</evidence>
<evidence type="ECO:0000256" key="2">
    <source>
        <dbReference type="ARBA" id="ARBA00004251"/>
    </source>
</evidence>
<dbReference type="InterPro" id="IPR016245">
    <property type="entry name" value="Tyr_kinase_EGF/ERB/XmrK_rcpt"/>
</dbReference>
<evidence type="ECO:0000256" key="27">
    <source>
        <dbReference type="SAM" id="MobiDB-lite"/>
    </source>
</evidence>
<dbReference type="SUPFAM" id="SSF52058">
    <property type="entry name" value="L domain-like"/>
    <property type="match status" value="2"/>
</dbReference>
<dbReference type="PANTHER" id="PTHR24416:SF91">
    <property type="entry name" value="EPIDERMAL GROWTH FACTOR RECEPTOR"/>
    <property type="match status" value="1"/>
</dbReference>
<evidence type="ECO:0000256" key="16">
    <source>
        <dbReference type="ARBA" id="ARBA00023157"/>
    </source>
</evidence>
<protein>
    <recommendedName>
        <fullName evidence="3 23">Receptor protein-tyrosine kinase</fullName>
        <ecNumber evidence="3 23">2.7.10.1</ecNumber>
    </recommendedName>
</protein>
<reference evidence="30" key="2">
    <citation type="submission" date="2025-08" db="UniProtKB">
        <authorList>
            <consortium name="Ensembl"/>
        </authorList>
    </citation>
    <scope>IDENTIFICATION</scope>
</reference>
<dbReference type="InterPro" id="IPR000719">
    <property type="entry name" value="Prot_kinase_dom"/>
</dbReference>
<dbReference type="PROSITE" id="PS50011">
    <property type="entry name" value="PROTEIN_KINASE_DOM"/>
    <property type="match status" value="1"/>
</dbReference>
<keyword evidence="10 23" id="KW-0418">Kinase</keyword>
<dbReference type="GO" id="GO:0005524">
    <property type="term" value="F:ATP binding"/>
    <property type="evidence" value="ECO:0007669"/>
    <property type="project" value="UniProtKB-UniRule"/>
</dbReference>
<keyword evidence="6 23" id="KW-0808">Transferase</keyword>
<dbReference type="Pfam" id="PF14843">
    <property type="entry name" value="GF_recep_IV"/>
    <property type="match status" value="1"/>
</dbReference>
<dbReference type="Pfam" id="PF21314">
    <property type="entry name" value="TM_ErbB1"/>
    <property type="match status" value="1"/>
</dbReference>
<dbReference type="InterPro" id="IPR000494">
    <property type="entry name" value="Rcpt_L-dom"/>
</dbReference>
<dbReference type="InterPro" id="IPR020635">
    <property type="entry name" value="Tyr_kinase_cat_dom"/>
</dbReference>
<dbReference type="FunFam" id="1.10.510.10:FF:002828">
    <property type="entry name" value="Receptor tyrosine-protein kinase erbB-2"/>
    <property type="match status" value="1"/>
</dbReference>
<evidence type="ECO:0000256" key="25">
    <source>
        <dbReference type="PIRSR" id="PIRSR000619-2"/>
    </source>
</evidence>
<keyword evidence="11 23" id="KW-0067">ATP-binding</keyword>
<keyword evidence="31" id="KW-1185">Reference proteome</keyword>
<keyword evidence="8" id="KW-0732">Signal</keyword>
<keyword evidence="21" id="KW-0539">Nucleus</keyword>
<dbReference type="GO" id="GO:0009925">
    <property type="term" value="C:basal plasma membrane"/>
    <property type="evidence" value="ECO:0007669"/>
    <property type="project" value="TreeGrafter"/>
</dbReference>
<reference evidence="30" key="3">
    <citation type="submission" date="2025-09" db="UniProtKB">
        <authorList>
            <consortium name="Ensembl"/>
        </authorList>
    </citation>
    <scope>IDENTIFICATION</scope>
</reference>
<dbReference type="Gene3D" id="2.10.220.10">
    <property type="entry name" value="Hormone Receptor, Insulin-like Growth Factor Receptor 1, Chain A, domain 2"/>
    <property type="match status" value="3"/>
</dbReference>
<evidence type="ECO:0000256" key="28">
    <source>
        <dbReference type="SAM" id="Phobius"/>
    </source>
</evidence>
<evidence type="ECO:0000256" key="1">
    <source>
        <dbReference type="ARBA" id="ARBA00004123"/>
    </source>
</evidence>
<keyword evidence="7 28" id="KW-0812">Transmembrane</keyword>
<feature type="region of interest" description="Disordered" evidence="27">
    <location>
        <begin position="1064"/>
        <end position="1118"/>
    </location>
</feature>
<evidence type="ECO:0000256" key="20">
    <source>
        <dbReference type="ARBA" id="ARBA00023180"/>
    </source>
</evidence>